<evidence type="ECO:0000313" key="1">
    <source>
        <dbReference type="EMBL" id="SDC71097.1"/>
    </source>
</evidence>
<name>A0A1G6NV38_9FIRM</name>
<dbReference type="AlphaFoldDB" id="A0A1G6NV38"/>
<reference evidence="2" key="1">
    <citation type="submission" date="2016-10" db="EMBL/GenBank/DDBJ databases">
        <authorList>
            <person name="Varghese N."/>
            <person name="Submissions S."/>
        </authorList>
    </citation>
    <scope>NUCLEOTIDE SEQUENCE [LARGE SCALE GENOMIC DNA]</scope>
    <source>
        <strain evidence="2">DSM 11005</strain>
    </source>
</reference>
<keyword evidence="2" id="KW-1185">Reference proteome</keyword>
<protein>
    <submittedName>
        <fullName evidence="1">Uncharacterized protein</fullName>
    </submittedName>
</protein>
<accession>A0A1G6NV38</accession>
<gene>
    <name evidence="1" type="ORF">SAMN04487864_11616</name>
</gene>
<dbReference type="Proteomes" id="UP000198943">
    <property type="component" value="Unassembled WGS sequence"/>
</dbReference>
<proteinExistence type="predicted"/>
<organism evidence="1 2">
    <name type="scientific">Succiniclasticum ruminis</name>
    <dbReference type="NCBI Taxonomy" id="40841"/>
    <lineage>
        <taxon>Bacteria</taxon>
        <taxon>Bacillati</taxon>
        <taxon>Bacillota</taxon>
        <taxon>Negativicutes</taxon>
        <taxon>Acidaminococcales</taxon>
        <taxon>Acidaminococcaceae</taxon>
        <taxon>Succiniclasticum</taxon>
    </lineage>
</organism>
<evidence type="ECO:0000313" key="2">
    <source>
        <dbReference type="Proteomes" id="UP000198943"/>
    </source>
</evidence>
<dbReference type="EMBL" id="FMYW01000016">
    <property type="protein sequence ID" value="SDC71097.1"/>
    <property type="molecule type" value="Genomic_DNA"/>
</dbReference>
<sequence>MKHHGIISQFPGVFRNGRDGFSVNRFVFVKFNNKEMNNYHENW</sequence>